<reference evidence="1 2" key="1">
    <citation type="submission" date="2015-12" db="EMBL/GenBank/DDBJ databases">
        <title>Draft genome sequence of Moniliophthora roreri, the causal agent of frosty pod rot of cacao.</title>
        <authorList>
            <person name="Aime M.C."/>
            <person name="Diaz-Valderrama J.R."/>
            <person name="Kijpornyongpan T."/>
            <person name="Phillips-Mora W."/>
        </authorList>
    </citation>
    <scope>NUCLEOTIDE SEQUENCE [LARGE SCALE GENOMIC DNA]</scope>
    <source>
        <strain evidence="1 2">MCA 2952</strain>
    </source>
</reference>
<name>A0A0W0FPH8_MONRR</name>
<dbReference type="EMBL" id="LATX01001771">
    <property type="protein sequence ID" value="KTB38284.1"/>
    <property type="molecule type" value="Genomic_DNA"/>
</dbReference>
<dbReference type="AlphaFoldDB" id="A0A0W0FPH8"/>
<accession>A0A0W0FPH8</accession>
<evidence type="ECO:0000313" key="2">
    <source>
        <dbReference type="Proteomes" id="UP000054988"/>
    </source>
</evidence>
<evidence type="ECO:0000313" key="1">
    <source>
        <dbReference type="EMBL" id="KTB38284.1"/>
    </source>
</evidence>
<protein>
    <submittedName>
        <fullName evidence="1">Uncharacterized protein</fullName>
    </submittedName>
</protein>
<gene>
    <name evidence="1" type="ORF">WG66_9115</name>
</gene>
<dbReference type="Proteomes" id="UP000054988">
    <property type="component" value="Unassembled WGS sequence"/>
</dbReference>
<comment type="caution">
    <text evidence="1">The sequence shown here is derived from an EMBL/GenBank/DDBJ whole genome shotgun (WGS) entry which is preliminary data.</text>
</comment>
<proteinExistence type="predicted"/>
<organism evidence="1 2">
    <name type="scientific">Moniliophthora roreri</name>
    <name type="common">Frosty pod rot fungus</name>
    <name type="synonym">Monilia roreri</name>
    <dbReference type="NCBI Taxonomy" id="221103"/>
    <lineage>
        <taxon>Eukaryota</taxon>
        <taxon>Fungi</taxon>
        <taxon>Dikarya</taxon>
        <taxon>Basidiomycota</taxon>
        <taxon>Agaricomycotina</taxon>
        <taxon>Agaricomycetes</taxon>
        <taxon>Agaricomycetidae</taxon>
        <taxon>Agaricales</taxon>
        <taxon>Marasmiineae</taxon>
        <taxon>Marasmiaceae</taxon>
        <taxon>Moniliophthora</taxon>
    </lineage>
</organism>
<sequence>MSANASSSTQQSADSCKTAEEYPASTIPDLSGCMYSRLTCIWNNPEVLKVMSPDVPIVKFLAEVAEPEYSPLPVCKPGESTTLYSAHMRVASAAQSRLEADWLAALEAREEQLADWKRWCITYKKIENG</sequence>